<gene>
    <name evidence="2" type="ORF">BD310DRAFT_317852</name>
</gene>
<protein>
    <recommendedName>
        <fullName evidence="4">Secreted protein</fullName>
    </recommendedName>
</protein>
<evidence type="ECO:0008006" key="4">
    <source>
        <dbReference type="Google" id="ProtNLM"/>
    </source>
</evidence>
<keyword evidence="3" id="KW-1185">Reference proteome</keyword>
<reference evidence="2 3" key="1">
    <citation type="submission" date="2019-01" db="EMBL/GenBank/DDBJ databases">
        <title>Draft genome sequences of three monokaryotic isolates of the white-rot basidiomycete fungus Dichomitus squalens.</title>
        <authorList>
            <consortium name="DOE Joint Genome Institute"/>
            <person name="Lopez S.C."/>
            <person name="Andreopoulos B."/>
            <person name="Pangilinan J."/>
            <person name="Lipzen A."/>
            <person name="Riley R."/>
            <person name="Ahrendt S."/>
            <person name="Ng V."/>
            <person name="Barry K."/>
            <person name="Daum C."/>
            <person name="Grigoriev I.V."/>
            <person name="Hilden K.S."/>
            <person name="Makela M.R."/>
            <person name="de Vries R.P."/>
        </authorList>
    </citation>
    <scope>NUCLEOTIDE SEQUENCE [LARGE SCALE GENOMIC DNA]</scope>
    <source>
        <strain evidence="2 3">CBS 464.89</strain>
    </source>
</reference>
<sequence length="105" mass="11605">MVFSILYNLVCRCCLSLSPAVAAKLYGSNRLAGSSGLLLTLDYLATLPVPPYRRCPRQRRDPIRDGGATGPRCPFTLEAYTFSGPPYYYSVRFVTCGRSRAVSML</sequence>
<evidence type="ECO:0000313" key="3">
    <source>
        <dbReference type="Proteomes" id="UP000292082"/>
    </source>
</evidence>
<dbReference type="Proteomes" id="UP000292082">
    <property type="component" value="Unassembled WGS sequence"/>
</dbReference>
<evidence type="ECO:0000256" key="1">
    <source>
        <dbReference type="SAM" id="SignalP"/>
    </source>
</evidence>
<evidence type="ECO:0000313" key="2">
    <source>
        <dbReference type="EMBL" id="TBU51734.1"/>
    </source>
</evidence>
<dbReference type="AlphaFoldDB" id="A0A4Q9PAN7"/>
<name>A0A4Q9PAN7_9APHY</name>
<proteinExistence type="predicted"/>
<feature type="chain" id="PRO_5020889266" description="Secreted protein" evidence="1">
    <location>
        <begin position="17"/>
        <end position="105"/>
    </location>
</feature>
<keyword evidence="1" id="KW-0732">Signal</keyword>
<organism evidence="2 3">
    <name type="scientific">Dichomitus squalens</name>
    <dbReference type="NCBI Taxonomy" id="114155"/>
    <lineage>
        <taxon>Eukaryota</taxon>
        <taxon>Fungi</taxon>
        <taxon>Dikarya</taxon>
        <taxon>Basidiomycota</taxon>
        <taxon>Agaricomycotina</taxon>
        <taxon>Agaricomycetes</taxon>
        <taxon>Polyporales</taxon>
        <taxon>Polyporaceae</taxon>
        <taxon>Dichomitus</taxon>
    </lineage>
</organism>
<feature type="signal peptide" evidence="1">
    <location>
        <begin position="1"/>
        <end position="16"/>
    </location>
</feature>
<accession>A0A4Q9PAN7</accession>
<dbReference type="EMBL" id="ML145290">
    <property type="protein sequence ID" value="TBU51734.1"/>
    <property type="molecule type" value="Genomic_DNA"/>
</dbReference>